<dbReference type="GO" id="GO:0003885">
    <property type="term" value="F:D-arabinono-1,4-lactone oxidase activity"/>
    <property type="evidence" value="ECO:0007669"/>
    <property type="project" value="UniProtKB-EC"/>
</dbReference>
<evidence type="ECO:0000256" key="8">
    <source>
        <dbReference type="ARBA" id="ARBA00023002"/>
    </source>
</evidence>
<keyword evidence="6" id="KW-0060">Ascorbate biosynthesis</keyword>
<sequence>MAIQQDTQDQVIVEHLATANTMTTTAQESLIEELKIAAAKSNGLLDSILHPFHHETQPAWTNWAKNQSCDPTEIFNPTNLADLTEIVLKAKANGKKIRCAASGHSWSSTSVTDGYLVVVNKMEKVHRPVWDDELRSWTVMIETGVLVKDLDDVLRENDPPLALPSNVVLDSVRYGGILSLGCHGAATQTRTLPDLVSEVTIIDADGNLNTFTKRNPEEFAAATVNLGLLGVIYTYTLRVEPMFNLHVTDTYPLLSEYFSTPSIGGPKLKAMVLGNDQTEIFYWPFNTPNLGAANDHIWIKQWQRTQVLPVSVSATAESFKKWCQGYQTQFGDHLYEFMAHNPSSAPFVNCLLYKAIGGKDSEEVLKAPDAIHYQAGIDNLPCVDLEMAFKVNEDFSNVVVAWNYVIDQLYEYASRGEFPFNLTLEMRFVKSSTMLMSAAYDIDPEAIYCMIEVLSVNNTPGFNEFSSKMAKFWMDNFQARPHWAKMWEHVPGIVPYLRRQGSERFDRFEAIRKKYDPNGMFMNATFAGVLGH</sequence>
<comment type="pathway">
    <text evidence="2">Cofactor biosynthesis; L-ascorbate biosynthesis.</text>
</comment>
<keyword evidence="12" id="KW-1185">Reference proteome</keyword>
<dbReference type="GO" id="GO:0016020">
    <property type="term" value="C:membrane"/>
    <property type="evidence" value="ECO:0007669"/>
    <property type="project" value="InterPro"/>
</dbReference>
<dbReference type="PANTHER" id="PTHR43762">
    <property type="entry name" value="L-GULONOLACTONE OXIDASE"/>
    <property type="match status" value="1"/>
</dbReference>
<evidence type="ECO:0000259" key="10">
    <source>
        <dbReference type="PROSITE" id="PS51387"/>
    </source>
</evidence>
<keyword evidence="5" id="KW-0285">Flavoprotein</keyword>
<comment type="similarity">
    <text evidence="3">Belongs to the oxygen-dependent FAD-linked oxidoreductase family.</text>
</comment>
<evidence type="ECO:0000256" key="2">
    <source>
        <dbReference type="ARBA" id="ARBA00005147"/>
    </source>
</evidence>
<reference evidence="11 12" key="1">
    <citation type="submission" date="2016-05" db="EMBL/GenBank/DDBJ databases">
        <title>Genome sequencing reveals origins of a unique bacterial endosymbiosis in the earliest lineages of terrestrial Fungi.</title>
        <authorList>
            <consortium name="DOE Joint Genome Institute"/>
            <person name="Uehling J."/>
            <person name="Gryganskyi A."/>
            <person name="Hameed K."/>
            <person name="Tschaplinski T."/>
            <person name="Misztal P."/>
            <person name="Wu S."/>
            <person name="Desiro A."/>
            <person name="Vande Pol N."/>
            <person name="Du Z.-Y."/>
            <person name="Zienkiewicz A."/>
            <person name="Zienkiewicz K."/>
            <person name="Morin E."/>
            <person name="Tisserant E."/>
            <person name="Splivallo R."/>
            <person name="Hainaut M."/>
            <person name="Henrissat B."/>
            <person name="Ohm R."/>
            <person name="Kuo A."/>
            <person name="Yan J."/>
            <person name="Lipzen A."/>
            <person name="Nolan M."/>
            <person name="Labutti K."/>
            <person name="Barry K."/>
            <person name="Goldstein A."/>
            <person name="Labbe J."/>
            <person name="Schadt C."/>
            <person name="Tuskan G."/>
            <person name="Grigoriev I."/>
            <person name="Martin F."/>
            <person name="Vilgalys R."/>
            <person name="Bonito G."/>
        </authorList>
    </citation>
    <scope>NUCLEOTIDE SEQUENCE [LARGE SCALE GENOMIC DNA]</scope>
    <source>
        <strain evidence="11 12">AG-77</strain>
    </source>
</reference>
<dbReference type="InterPro" id="IPR006094">
    <property type="entry name" value="Oxid_FAD_bind_N"/>
</dbReference>
<dbReference type="Gene3D" id="3.40.462.10">
    <property type="entry name" value="FAD-linked oxidases, C-terminal domain"/>
    <property type="match status" value="1"/>
</dbReference>
<dbReference type="GO" id="GO:0071949">
    <property type="term" value="F:FAD binding"/>
    <property type="evidence" value="ECO:0007669"/>
    <property type="project" value="InterPro"/>
</dbReference>
<dbReference type="UniPathway" id="UPA00132"/>
<dbReference type="Gene3D" id="1.10.45.10">
    <property type="entry name" value="Vanillyl-alcohol Oxidase, Chain A, domain 4"/>
    <property type="match status" value="1"/>
</dbReference>
<dbReference type="UniPathway" id="UPA00771">
    <property type="reaction ID" value="UER00766"/>
</dbReference>
<feature type="domain" description="FAD-binding PCMH-type" evidence="10">
    <location>
        <begin position="67"/>
        <end position="242"/>
    </location>
</feature>
<dbReference type="InterPro" id="IPR016171">
    <property type="entry name" value="Vanillyl_alc_oxidase_C-sub2"/>
</dbReference>
<dbReference type="InterPro" id="IPR016169">
    <property type="entry name" value="FAD-bd_PCMH_sub2"/>
</dbReference>
<evidence type="ECO:0000256" key="7">
    <source>
        <dbReference type="ARBA" id="ARBA00022827"/>
    </source>
</evidence>
<accession>A0A197K6G6</accession>
<dbReference type="SUPFAM" id="SSF56176">
    <property type="entry name" value="FAD-binding/transporter-associated domain-like"/>
    <property type="match status" value="1"/>
</dbReference>
<dbReference type="InterPro" id="IPR016167">
    <property type="entry name" value="FAD-bd_PCMH_sub1"/>
</dbReference>
<protein>
    <recommendedName>
        <fullName evidence="4">D-arabinono-1,4-lactone oxidase</fullName>
        <ecNumber evidence="4">1.1.3.37</ecNumber>
    </recommendedName>
    <alternativeName>
        <fullName evidence="9">L-galactono-gamma-lactone oxidase</fullName>
    </alternativeName>
</protein>
<dbReference type="OrthoDB" id="610608at2759"/>
<evidence type="ECO:0000256" key="4">
    <source>
        <dbReference type="ARBA" id="ARBA00013136"/>
    </source>
</evidence>
<dbReference type="GO" id="GO:0019853">
    <property type="term" value="P:L-ascorbic acid biosynthetic process"/>
    <property type="evidence" value="ECO:0007669"/>
    <property type="project" value="UniProtKB-UniPathway"/>
</dbReference>
<dbReference type="PIRSF" id="PIRSF000136">
    <property type="entry name" value="LGO_GLO"/>
    <property type="match status" value="1"/>
</dbReference>
<organism evidence="11 12">
    <name type="scientific">Linnemannia elongata AG-77</name>
    <dbReference type="NCBI Taxonomy" id="1314771"/>
    <lineage>
        <taxon>Eukaryota</taxon>
        <taxon>Fungi</taxon>
        <taxon>Fungi incertae sedis</taxon>
        <taxon>Mucoromycota</taxon>
        <taxon>Mortierellomycotina</taxon>
        <taxon>Mortierellomycetes</taxon>
        <taxon>Mortierellales</taxon>
        <taxon>Mortierellaceae</taxon>
        <taxon>Linnemannia</taxon>
    </lineage>
</organism>
<gene>
    <name evidence="11" type="ORF">K457DRAFT_135236</name>
</gene>
<dbReference type="Gene3D" id="3.30.465.10">
    <property type="match status" value="1"/>
</dbReference>
<dbReference type="STRING" id="1314771.A0A197K6G6"/>
<comment type="pathway">
    <text evidence="1">Cofactor biosynthesis; D-erythroascorbate biosynthesis; dehydro-D-arabinono-1,4-lactone from D-arabinose: step 2/2.</text>
</comment>
<dbReference type="InterPro" id="IPR007173">
    <property type="entry name" value="ALO_C"/>
</dbReference>
<dbReference type="InterPro" id="IPR016170">
    <property type="entry name" value="Cytok_DH_C_sf"/>
</dbReference>
<dbReference type="SUPFAM" id="SSF55103">
    <property type="entry name" value="FAD-linked oxidases, C-terminal domain"/>
    <property type="match status" value="1"/>
</dbReference>
<evidence type="ECO:0000313" key="12">
    <source>
        <dbReference type="Proteomes" id="UP000078512"/>
    </source>
</evidence>
<dbReference type="Gene3D" id="3.30.43.10">
    <property type="entry name" value="Uridine Diphospho-n-acetylenolpyruvylglucosamine Reductase, domain 2"/>
    <property type="match status" value="1"/>
</dbReference>
<dbReference type="Pfam" id="PF01565">
    <property type="entry name" value="FAD_binding_4"/>
    <property type="match status" value="1"/>
</dbReference>
<dbReference type="Pfam" id="PF04030">
    <property type="entry name" value="ALO"/>
    <property type="match status" value="1"/>
</dbReference>
<keyword evidence="8" id="KW-0560">Oxidoreductase</keyword>
<dbReference type="Proteomes" id="UP000078512">
    <property type="component" value="Unassembled WGS sequence"/>
</dbReference>
<dbReference type="InterPro" id="IPR016164">
    <property type="entry name" value="FAD-linked_Oxase-like_C"/>
</dbReference>
<keyword evidence="7" id="KW-0274">FAD</keyword>
<evidence type="ECO:0000256" key="5">
    <source>
        <dbReference type="ARBA" id="ARBA00022630"/>
    </source>
</evidence>
<evidence type="ECO:0000256" key="9">
    <source>
        <dbReference type="ARBA" id="ARBA00033418"/>
    </source>
</evidence>
<dbReference type="PANTHER" id="PTHR43762:SF1">
    <property type="entry name" value="D-ARABINONO-1,4-LACTONE OXIDASE"/>
    <property type="match status" value="1"/>
</dbReference>
<dbReference type="AlphaFoldDB" id="A0A197K6G6"/>
<dbReference type="InterPro" id="IPR036318">
    <property type="entry name" value="FAD-bd_PCMH-like_sf"/>
</dbReference>
<evidence type="ECO:0000256" key="1">
    <source>
        <dbReference type="ARBA" id="ARBA00005083"/>
    </source>
</evidence>
<dbReference type="InterPro" id="IPR016166">
    <property type="entry name" value="FAD-bd_PCMH"/>
</dbReference>
<dbReference type="InterPro" id="IPR010031">
    <property type="entry name" value="FAD_lactone_oxidase-like"/>
</dbReference>
<evidence type="ECO:0000256" key="3">
    <source>
        <dbReference type="ARBA" id="ARBA00005466"/>
    </source>
</evidence>
<evidence type="ECO:0000256" key="6">
    <source>
        <dbReference type="ARBA" id="ARBA00022644"/>
    </source>
</evidence>
<dbReference type="EMBL" id="KV442025">
    <property type="protein sequence ID" value="OAQ32301.1"/>
    <property type="molecule type" value="Genomic_DNA"/>
</dbReference>
<dbReference type="InterPro" id="IPR006093">
    <property type="entry name" value="Oxy_OxRdtase_FAD_BS"/>
</dbReference>
<dbReference type="EC" id="1.1.3.37" evidence="4"/>
<name>A0A197K6G6_9FUNG</name>
<evidence type="ECO:0000313" key="11">
    <source>
        <dbReference type="EMBL" id="OAQ32301.1"/>
    </source>
</evidence>
<proteinExistence type="inferred from homology"/>
<dbReference type="PROSITE" id="PS00862">
    <property type="entry name" value="OX2_COVAL_FAD"/>
    <property type="match status" value="1"/>
</dbReference>
<dbReference type="PROSITE" id="PS51387">
    <property type="entry name" value="FAD_PCMH"/>
    <property type="match status" value="1"/>
</dbReference>